<proteinExistence type="predicted"/>
<name>A0A0E9WA08_ANGAN</name>
<reference evidence="1" key="2">
    <citation type="journal article" date="2015" name="Fish Shellfish Immunol.">
        <title>Early steps in the European eel (Anguilla anguilla)-Vibrio vulnificus interaction in the gills: Role of the RtxA13 toxin.</title>
        <authorList>
            <person name="Callol A."/>
            <person name="Pajuelo D."/>
            <person name="Ebbesson L."/>
            <person name="Teles M."/>
            <person name="MacKenzie S."/>
            <person name="Amaro C."/>
        </authorList>
    </citation>
    <scope>NUCLEOTIDE SEQUENCE</scope>
</reference>
<protein>
    <submittedName>
        <fullName evidence="1">Uncharacterized protein</fullName>
    </submittedName>
</protein>
<organism evidence="1">
    <name type="scientific">Anguilla anguilla</name>
    <name type="common">European freshwater eel</name>
    <name type="synonym">Muraena anguilla</name>
    <dbReference type="NCBI Taxonomy" id="7936"/>
    <lineage>
        <taxon>Eukaryota</taxon>
        <taxon>Metazoa</taxon>
        <taxon>Chordata</taxon>
        <taxon>Craniata</taxon>
        <taxon>Vertebrata</taxon>
        <taxon>Euteleostomi</taxon>
        <taxon>Actinopterygii</taxon>
        <taxon>Neopterygii</taxon>
        <taxon>Teleostei</taxon>
        <taxon>Anguilliformes</taxon>
        <taxon>Anguillidae</taxon>
        <taxon>Anguilla</taxon>
    </lineage>
</organism>
<dbReference type="AlphaFoldDB" id="A0A0E9WA08"/>
<accession>A0A0E9WA08</accession>
<reference evidence="1" key="1">
    <citation type="submission" date="2014-11" db="EMBL/GenBank/DDBJ databases">
        <authorList>
            <person name="Amaro Gonzalez C."/>
        </authorList>
    </citation>
    <scope>NUCLEOTIDE SEQUENCE</scope>
</reference>
<sequence>MLCEIDTLKAENKLSCLYRLCLIILSKYFYFFFSCFVRITTHCSYIIYNLPRVGYINKCTK</sequence>
<dbReference type="EMBL" id="GBXM01021431">
    <property type="protein sequence ID" value="JAH87146.1"/>
    <property type="molecule type" value="Transcribed_RNA"/>
</dbReference>
<evidence type="ECO:0000313" key="1">
    <source>
        <dbReference type="EMBL" id="JAH87146.1"/>
    </source>
</evidence>